<feature type="region of interest" description="Disordered" evidence="1">
    <location>
        <begin position="72"/>
        <end position="266"/>
    </location>
</feature>
<organism evidence="3 4">
    <name type="scientific">Kribbella flavida (strain DSM 17836 / JCM 10339 / NBRC 14399)</name>
    <dbReference type="NCBI Taxonomy" id="479435"/>
    <lineage>
        <taxon>Bacteria</taxon>
        <taxon>Bacillati</taxon>
        <taxon>Actinomycetota</taxon>
        <taxon>Actinomycetes</taxon>
        <taxon>Propionibacteriales</taxon>
        <taxon>Kribbellaceae</taxon>
        <taxon>Kribbella</taxon>
    </lineage>
</organism>
<dbReference type="AlphaFoldDB" id="D2PMJ7"/>
<dbReference type="Gene3D" id="3.10.350.10">
    <property type="entry name" value="LysM domain"/>
    <property type="match status" value="1"/>
</dbReference>
<dbReference type="CDD" id="cd00118">
    <property type="entry name" value="LysM"/>
    <property type="match status" value="1"/>
</dbReference>
<name>D2PMJ7_KRIFD</name>
<dbReference type="Proteomes" id="UP000007967">
    <property type="component" value="Chromosome"/>
</dbReference>
<dbReference type="PROSITE" id="PS51782">
    <property type="entry name" value="LYSM"/>
    <property type="match status" value="1"/>
</dbReference>
<feature type="compositionally biased region" description="Basic and acidic residues" evidence="1">
    <location>
        <begin position="185"/>
        <end position="199"/>
    </location>
</feature>
<evidence type="ECO:0000313" key="3">
    <source>
        <dbReference type="EMBL" id="ADB30741.1"/>
    </source>
</evidence>
<evidence type="ECO:0000313" key="4">
    <source>
        <dbReference type="Proteomes" id="UP000007967"/>
    </source>
</evidence>
<reference evidence="4" key="1">
    <citation type="submission" date="2009-09" db="EMBL/GenBank/DDBJ databases">
        <title>The complete genome of Kribbella flavida DSM 17836.</title>
        <authorList>
            <consortium name="US DOE Joint Genome Institute (JGI-PGF)"/>
            <person name="Lucas S."/>
            <person name="Copeland A."/>
            <person name="Lapidus A."/>
            <person name="Glavina del Rio T."/>
            <person name="Dalin E."/>
            <person name="Tice H."/>
            <person name="Bruce D."/>
            <person name="Goodwin L."/>
            <person name="Pitluck S."/>
            <person name="Kyrpides N."/>
            <person name="Mavromatis K."/>
            <person name="Ivanova N."/>
            <person name="Saunders E."/>
            <person name="Brettin T."/>
            <person name="Detter J.C."/>
            <person name="Han C."/>
            <person name="Larimer F."/>
            <person name="Land M."/>
            <person name="Hauser L."/>
            <person name="Markowitz V."/>
            <person name="Cheng J.-F."/>
            <person name="Hugenholtz P."/>
            <person name="Woyke T."/>
            <person name="Wu D."/>
            <person name="Pukall R."/>
            <person name="Klenk H.-P."/>
            <person name="Eisen J.A."/>
        </authorList>
    </citation>
    <scope>NUCLEOTIDE SEQUENCE [LARGE SCALE GENOMIC DNA]</scope>
    <source>
        <strain evidence="4">DSM 17836 / JCM 10339 / NBRC 14399</strain>
    </source>
</reference>
<dbReference type="EMBL" id="CP001736">
    <property type="protein sequence ID" value="ADB30741.1"/>
    <property type="molecule type" value="Genomic_DNA"/>
</dbReference>
<dbReference type="STRING" id="479435.Kfla_1646"/>
<dbReference type="KEGG" id="kfl:Kfla_1646"/>
<dbReference type="InterPro" id="IPR036779">
    <property type="entry name" value="LysM_dom_sf"/>
</dbReference>
<gene>
    <name evidence="3" type="ordered locus">Kfla_1646</name>
</gene>
<evidence type="ECO:0000256" key="1">
    <source>
        <dbReference type="SAM" id="MobiDB-lite"/>
    </source>
</evidence>
<feature type="compositionally biased region" description="Basic and acidic residues" evidence="1">
    <location>
        <begin position="211"/>
        <end position="254"/>
    </location>
</feature>
<feature type="compositionally biased region" description="Polar residues" evidence="1">
    <location>
        <begin position="163"/>
        <end position="175"/>
    </location>
</feature>
<reference evidence="3 4" key="2">
    <citation type="journal article" date="2010" name="Stand. Genomic Sci.">
        <title>Complete genome sequence of Kribbella flavida type strain (IFO 14399).</title>
        <authorList>
            <person name="Pukall R."/>
            <person name="Lapidus A."/>
            <person name="Glavina Del Rio T."/>
            <person name="Copeland A."/>
            <person name="Tice H."/>
            <person name="Cheng J.-F."/>
            <person name="Lucas S."/>
            <person name="Chen F."/>
            <person name="Nolan M."/>
            <person name="LaButti K."/>
            <person name="Pati A."/>
            <person name="Ivanova N."/>
            <person name="Mavrommatis K."/>
            <person name="Mikhailova N."/>
            <person name="Pitluck S."/>
            <person name="Bruce D."/>
            <person name="Goodwin L."/>
            <person name="Land M."/>
            <person name="Hauser L."/>
            <person name="Chang Y.-J."/>
            <person name="Jeffries C.D."/>
            <person name="Chen A."/>
            <person name="Palaniappan K."/>
            <person name="Chain P."/>
            <person name="Rohde M."/>
            <person name="Goeker M."/>
            <person name="Bristow J."/>
            <person name="Eisen J.A."/>
            <person name="Markowitz V."/>
            <person name="Hugenholtz P."/>
            <person name="Kyrpides N.C."/>
            <person name="Klenk H.-P."/>
            <person name="Brettin T."/>
        </authorList>
    </citation>
    <scope>NUCLEOTIDE SEQUENCE [LARGE SCALE GENOMIC DNA]</scope>
    <source>
        <strain evidence="4">DSM 17836 / JCM 10339 / NBRC 14399</strain>
    </source>
</reference>
<feature type="compositionally biased region" description="Polar residues" evidence="1">
    <location>
        <begin position="83"/>
        <end position="95"/>
    </location>
</feature>
<feature type="region of interest" description="Disordered" evidence="1">
    <location>
        <begin position="326"/>
        <end position="345"/>
    </location>
</feature>
<feature type="domain" description="LysM" evidence="2">
    <location>
        <begin position="273"/>
        <end position="330"/>
    </location>
</feature>
<accession>D2PMJ7</accession>
<proteinExistence type="predicted"/>
<keyword evidence="4" id="KW-1185">Reference proteome</keyword>
<evidence type="ECO:0000259" key="2">
    <source>
        <dbReference type="PROSITE" id="PS51782"/>
    </source>
</evidence>
<dbReference type="HOGENOM" id="CLU_803588_0_0_11"/>
<dbReference type="eggNOG" id="COG1652">
    <property type="taxonomic scope" value="Bacteria"/>
</dbReference>
<sequence>MAFLAVGAVAWVAYAWLLVAVLATALEQTPGVLGRAASVVAGAITSQSSRPLLRSALGVAAVTPLTIGVAHAAPSDAPPRQPWTATERASTVSLTPSPPNWRLTETPSILRLTEPAPPATAPTRRAAAHRADVPAESAPESDRLHGSTGRPGVSPNDWRATERPSSVRLTGSDAASNKLPGARPTAEHGARPGRSEVHGRAKRPQQQAHQPVERTDQRADPAKQSRTDQRVEARAQGRTEEPGRPSVRVPDRPTDGAPTRYTDLGSGQLVRTSSHVVVRGDSLWSIAAAELGARATAEAIAARWPQWYAANRAVIGPDPDLLLPGQVLHAPSSLDRPVPPTHQEK</sequence>
<dbReference type="InterPro" id="IPR018392">
    <property type="entry name" value="LysM"/>
</dbReference>
<protein>
    <recommendedName>
        <fullName evidence="2">LysM domain-containing protein</fullName>
    </recommendedName>
</protein>